<reference evidence="4" key="1">
    <citation type="submission" date="2024-07" db="EMBL/GenBank/DDBJ databases">
        <authorList>
            <person name="Kim Y.J."/>
            <person name="Jeong J.Y."/>
        </authorList>
    </citation>
    <scope>NUCLEOTIDE SEQUENCE</scope>
    <source>
        <strain evidence="4">GIHE-MW2</strain>
    </source>
</reference>
<evidence type="ECO:0000256" key="3">
    <source>
        <dbReference type="SAM" id="MobiDB-lite"/>
    </source>
</evidence>
<organism evidence="4">
    <name type="scientific">Planktothricoides raciborskii GIHE-MW2</name>
    <dbReference type="NCBI Taxonomy" id="2792601"/>
    <lineage>
        <taxon>Bacteria</taxon>
        <taxon>Bacillati</taxon>
        <taxon>Cyanobacteriota</taxon>
        <taxon>Cyanophyceae</taxon>
        <taxon>Oscillatoriophycideae</taxon>
        <taxon>Oscillatoriales</taxon>
        <taxon>Oscillatoriaceae</taxon>
        <taxon>Planktothricoides</taxon>
    </lineage>
</organism>
<dbReference type="Gene3D" id="1.25.10.10">
    <property type="entry name" value="Leucine-rich Repeat Variant"/>
    <property type="match status" value="3"/>
</dbReference>
<evidence type="ECO:0000256" key="1">
    <source>
        <dbReference type="ARBA" id="ARBA00022549"/>
    </source>
</evidence>
<dbReference type="EMBL" id="CP159837">
    <property type="protein sequence ID" value="XCM37479.1"/>
    <property type="molecule type" value="Genomic_DNA"/>
</dbReference>
<feature type="region of interest" description="Disordered" evidence="3">
    <location>
        <begin position="38"/>
        <end position="66"/>
    </location>
</feature>
<dbReference type="PANTHER" id="PTHR12697:SF5">
    <property type="entry name" value="DEOXYHYPUSINE HYDROXYLASE"/>
    <property type="match status" value="1"/>
</dbReference>
<evidence type="ECO:0000313" key="4">
    <source>
        <dbReference type="EMBL" id="XCM37479.1"/>
    </source>
</evidence>
<dbReference type="InterPro" id="IPR016024">
    <property type="entry name" value="ARM-type_fold"/>
</dbReference>
<keyword evidence="2" id="KW-0605">Phycobilisome</keyword>
<dbReference type="SMART" id="SM00567">
    <property type="entry name" value="EZ_HEAT"/>
    <property type="match status" value="8"/>
</dbReference>
<dbReference type="InterPro" id="IPR011989">
    <property type="entry name" value="ARM-like"/>
</dbReference>
<dbReference type="RefSeq" id="WP_190878075.1">
    <property type="nucleotide sequence ID" value="NZ_CP159837.1"/>
</dbReference>
<dbReference type="AlphaFoldDB" id="A0AAU8JE75"/>
<protein>
    <submittedName>
        <fullName evidence="4">HEAT repeat domain-containing protein</fullName>
    </submittedName>
</protein>
<sequence>MSLTNQNLTEQAQIAAKQNNWSFVTQCLHQLLQSEKDAGKDARKKPAIASNQIKKHETKLNSPKAPQDRQLFPTMLDLALQVLEFGDFQARWEVVKIFPNLGNAAIAPLIEILQDEEAEIELRWFAGQILGQFDRPEVVQGLIDLVDSDSDEELCLVAAEALANIGPNAIQGLETLLKNDSSRLFAVRALAKIHRPEIIAPLLTVVDDSDSLIRKAAIAALSNFDDARIPPILVTALSDLMATVRLEAVIGLGLFSMRSSADMLPENLVDLLRDRLWDFNLEVCQQAAIALMRIGNESAADALFAVIKSPHTPIPLTVTVVNGLGWMSHPKALDYLEEALTLPLSSAVWSSIISSLGRVESSVLQPKAAHILINFLKSETSNPAIEQPKIKQAIAVGLGQLGQAIAIEPLKELLADDNETVRLHAIAALKHFDSKAIGENLQGLLSNDAVTLEINSRVAIDMEKFSSH</sequence>
<dbReference type="PANTHER" id="PTHR12697">
    <property type="entry name" value="PBS LYASE HEAT-LIKE PROTEIN"/>
    <property type="match status" value="1"/>
</dbReference>
<name>A0AAU8JE75_9CYAN</name>
<dbReference type="Pfam" id="PF13646">
    <property type="entry name" value="HEAT_2"/>
    <property type="match status" value="3"/>
</dbReference>
<gene>
    <name evidence="4" type="ORF">ABWT76_000244</name>
</gene>
<dbReference type="GO" id="GO:0030089">
    <property type="term" value="C:phycobilisome"/>
    <property type="evidence" value="ECO:0007669"/>
    <property type="project" value="UniProtKB-KW"/>
</dbReference>
<dbReference type="SUPFAM" id="SSF48371">
    <property type="entry name" value="ARM repeat"/>
    <property type="match status" value="2"/>
</dbReference>
<dbReference type="InterPro" id="IPR004155">
    <property type="entry name" value="PBS_lyase_HEAT"/>
</dbReference>
<proteinExistence type="predicted"/>
<dbReference type="GO" id="GO:0016491">
    <property type="term" value="F:oxidoreductase activity"/>
    <property type="evidence" value="ECO:0007669"/>
    <property type="project" value="TreeGrafter"/>
</dbReference>
<evidence type="ECO:0000256" key="2">
    <source>
        <dbReference type="ARBA" id="ARBA00022738"/>
    </source>
</evidence>
<accession>A0AAU8JE75</accession>
<keyword evidence="1" id="KW-0042">Antenna complex</keyword>